<feature type="compositionally biased region" description="Acidic residues" evidence="10">
    <location>
        <begin position="210"/>
        <end position="248"/>
    </location>
</feature>
<dbReference type="Pfam" id="PF00847">
    <property type="entry name" value="AP2"/>
    <property type="match status" value="1"/>
</dbReference>
<dbReference type="EMBL" id="ABEU02000017">
    <property type="protein sequence ID" value="PNR36183.1"/>
    <property type="molecule type" value="Genomic_DNA"/>
</dbReference>
<dbReference type="SUPFAM" id="SSF54171">
    <property type="entry name" value="DNA-binding domain"/>
    <property type="match status" value="1"/>
</dbReference>
<protein>
    <recommendedName>
        <fullName evidence="16">AP2/ERF domain-containing protein</fullName>
    </recommendedName>
</protein>
<sequence length="351" mass="40117">MARMFNSSDNYGYSSSDCPSSNSHRRTYMCKVCGNHFNSGQSLGGHMNVHRNDRRSPSNCQYNRSKGSPTYSSPGAGSGDECSTQFKGVRYRKEQNRWVAEIRPPRSSKTWWLGTYSTPTEAAYAYDVAIKYFGSETSLNFDGHPVYDQIPTISTTMPKDFAMQLREVVKKYGKLAMQSDGSGRASFSFGNAYNPYETYPPPYTCASNDVDSDDGEDDEEEEEEEEQEEQEEMEEEVEQEDEGQPVQEEENWENYVNFPRNQTTEQSLDDHAPIDNEQTPTSIFDAADLNAFNGASYPPQHSSFTMDYDLSTYNYCFSPPQHPFLSDYDYNCGTYQPQAQFWSQSYQYSSY</sequence>
<evidence type="ECO:0000256" key="3">
    <source>
        <dbReference type="ARBA" id="ARBA00023016"/>
    </source>
</evidence>
<dbReference type="SMART" id="SM00380">
    <property type="entry name" value="AP2"/>
    <property type="match status" value="1"/>
</dbReference>
<dbReference type="GO" id="GO:0003700">
    <property type="term" value="F:DNA-binding transcription factor activity"/>
    <property type="evidence" value="ECO:0007669"/>
    <property type="project" value="InterPro"/>
</dbReference>
<comment type="subcellular location">
    <subcellularLocation>
        <location evidence="1">Nucleus</location>
    </subcellularLocation>
</comment>
<dbReference type="EnsemblPlants" id="Pp3c17_13620V3.1">
    <property type="protein sequence ID" value="PAC:32906971.CDS.1"/>
    <property type="gene ID" value="Pp3c17_13620"/>
</dbReference>
<dbReference type="FunFam" id="3.30.730.10:FF:000008">
    <property type="entry name" value="AP2 domain-containing protein RAP2.8"/>
    <property type="match status" value="1"/>
</dbReference>
<feature type="compositionally biased region" description="Low complexity" evidence="10">
    <location>
        <begin position="1"/>
        <end position="17"/>
    </location>
</feature>
<dbReference type="CDD" id="cd00018">
    <property type="entry name" value="AP2"/>
    <property type="match status" value="1"/>
</dbReference>
<dbReference type="GO" id="GO:0008270">
    <property type="term" value="F:zinc ion binding"/>
    <property type="evidence" value="ECO:0007669"/>
    <property type="project" value="UniProtKB-KW"/>
</dbReference>
<evidence type="ECO:0000256" key="5">
    <source>
        <dbReference type="ARBA" id="ARBA00023159"/>
    </source>
</evidence>
<name>A0A2K1J3T1_PHYPA</name>
<reference evidence="13 15" key="2">
    <citation type="journal article" date="2018" name="Plant J.">
        <title>The Physcomitrella patens chromosome-scale assembly reveals moss genome structure and evolution.</title>
        <authorList>
            <person name="Lang D."/>
            <person name="Ullrich K.K."/>
            <person name="Murat F."/>
            <person name="Fuchs J."/>
            <person name="Jenkins J."/>
            <person name="Haas F.B."/>
            <person name="Piednoel M."/>
            <person name="Gundlach H."/>
            <person name="Van Bel M."/>
            <person name="Meyberg R."/>
            <person name="Vives C."/>
            <person name="Morata J."/>
            <person name="Symeonidi A."/>
            <person name="Hiss M."/>
            <person name="Muchero W."/>
            <person name="Kamisugi Y."/>
            <person name="Saleh O."/>
            <person name="Blanc G."/>
            <person name="Decker E.L."/>
            <person name="van Gessel N."/>
            <person name="Grimwood J."/>
            <person name="Hayes R.D."/>
            <person name="Graham S.W."/>
            <person name="Gunter L.E."/>
            <person name="McDaniel S.F."/>
            <person name="Hoernstein S.N.W."/>
            <person name="Larsson A."/>
            <person name="Li F.W."/>
            <person name="Perroud P.F."/>
            <person name="Phillips J."/>
            <person name="Ranjan P."/>
            <person name="Rokshar D.S."/>
            <person name="Rothfels C.J."/>
            <person name="Schneider L."/>
            <person name="Shu S."/>
            <person name="Stevenson D.W."/>
            <person name="Thummler F."/>
            <person name="Tillich M."/>
            <person name="Villarreal Aguilar J.C."/>
            <person name="Widiez T."/>
            <person name="Wong G.K."/>
            <person name="Wymore A."/>
            <person name="Zhang Y."/>
            <person name="Zimmer A.D."/>
            <person name="Quatrano R.S."/>
            <person name="Mayer K.F.X."/>
            <person name="Goodstein D."/>
            <person name="Casacuberta J.M."/>
            <person name="Vandepoele K."/>
            <person name="Reski R."/>
            <person name="Cuming A.C."/>
            <person name="Tuskan G.A."/>
            <person name="Maumus F."/>
            <person name="Salse J."/>
            <person name="Schmutz J."/>
            <person name="Rensing S.A."/>
        </authorList>
    </citation>
    <scope>NUCLEOTIDE SEQUENCE [LARGE SCALE GENOMIC DNA]</scope>
    <source>
        <strain evidence="14 15">cv. Gransden 2004</strain>
    </source>
</reference>
<dbReference type="GeneID" id="112294246"/>
<keyword evidence="4" id="KW-0238">DNA-binding</keyword>
<keyword evidence="15" id="KW-1185">Reference proteome</keyword>
<organism evidence="13">
    <name type="scientific">Physcomitrium patens</name>
    <name type="common">Spreading-leaved earth moss</name>
    <name type="synonym">Physcomitrella patens</name>
    <dbReference type="NCBI Taxonomy" id="3218"/>
    <lineage>
        <taxon>Eukaryota</taxon>
        <taxon>Viridiplantae</taxon>
        <taxon>Streptophyta</taxon>
        <taxon>Embryophyta</taxon>
        <taxon>Bryophyta</taxon>
        <taxon>Bryophytina</taxon>
        <taxon>Bryopsida</taxon>
        <taxon>Funariidae</taxon>
        <taxon>Funariales</taxon>
        <taxon>Funariaceae</taxon>
        <taxon>Physcomitrium</taxon>
    </lineage>
</organism>
<evidence type="ECO:0000313" key="14">
    <source>
        <dbReference type="EnsemblPlants" id="PAC:32906971.CDS.1"/>
    </source>
</evidence>
<dbReference type="Gene3D" id="3.30.160.60">
    <property type="entry name" value="Classic Zinc Finger"/>
    <property type="match status" value="1"/>
</dbReference>
<evidence type="ECO:0000259" key="12">
    <source>
        <dbReference type="PROSITE" id="PS51032"/>
    </source>
</evidence>
<dbReference type="Gramene" id="Pp3c17_13620V3.1">
    <property type="protein sequence ID" value="PAC:32906971.CDS.1"/>
    <property type="gene ID" value="Pp3c17_13620"/>
</dbReference>
<dbReference type="PROSITE" id="PS00028">
    <property type="entry name" value="ZINC_FINGER_C2H2_1"/>
    <property type="match status" value="1"/>
</dbReference>
<keyword evidence="2" id="KW-0805">Transcription regulation</keyword>
<feature type="domain" description="C2H2-type" evidence="11">
    <location>
        <begin position="28"/>
        <end position="55"/>
    </location>
</feature>
<evidence type="ECO:0000256" key="2">
    <source>
        <dbReference type="ARBA" id="ARBA00023015"/>
    </source>
</evidence>
<dbReference type="OrthoDB" id="9411774at2759"/>
<evidence type="ECO:0000313" key="13">
    <source>
        <dbReference type="EMBL" id="PNR36183.1"/>
    </source>
</evidence>
<feature type="compositionally biased region" description="Polar residues" evidence="10">
    <location>
        <begin position="57"/>
        <end position="82"/>
    </location>
</feature>
<evidence type="ECO:0000256" key="7">
    <source>
        <dbReference type="ARBA" id="ARBA00023242"/>
    </source>
</evidence>
<evidence type="ECO:0000259" key="11">
    <source>
        <dbReference type="PROSITE" id="PS50157"/>
    </source>
</evidence>
<keyword evidence="6" id="KW-0804">Transcription</keyword>
<comment type="similarity">
    <text evidence="8">Belongs to the AP2/ERF transcription factor family. ERF subfamily.</text>
</comment>
<dbReference type="PROSITE" id="PS50157">
    <property type="entry name" value="ZINC_FINGER_C2H2_2"/>
    <property type="match status" value="1"/>
</dbReference>
<dbReference type="InterPro" id="IPR016177">
    <property type="entry name" value="DNA-bd_dom_sf"/>
</dbReference>
<reference evidence="14" key="3">
    <citation type="submission" date="2020-12" db="UniProtKB">
        <authorList>
            <consortium name="EnsemblPlants"/>
        </authorList>
    </citation>
    <scope>IDENTIFICATION</scope>
</reference>
<dbReference type="SUPFAM" id="SSF57667">
    <property type="entry name" value="beta-beta-alpha zinc fingers"/>
    <property type="match status" value="1"/>
</dbReference>
<evidence type="ECO:0008006" key="16">
    <source>
        <dbReference type="Google" id="ProtNLM"/>
    </source>
</evidence>
<dbReference type="Proteomes" id="UP000006727">
    <property type="component" value="Chromosome 17"/>
</dbReference>
<reference evidence="13 15" key="1">
    <citation type="journal article" date="2008" name="Science">
        <title>The Physcomitrella genome reveals evolutionary insights into the conquest of land by plants.</title>
        <authorList>
            <person name="Rensing S."/>
            <person name="Lang D."/>
            <person name="Zimmer A."/>
            <person name="Terry A."/>
            <person name="Salamov A."/>
            <person name="Shapiro H."/>
            <person name="Nishiyama T."/>
            <person name="Perroud P.-F."/>
            <person name="Lindquist E."/>
            <person name="Kamisugi Y."/>
            <person name="Tanahashi T."/>
            <person name="Sakakibara K."/>
            <person name="Fujita T."/>
            <person name="Oishi K."/>
            <person name="Shin-I T."/>
            <person name="Kuroki Y."/>
            <person name="Toyoda A."/>
            <person name="Suzuki Y."/>
            <person name="Hashimoto A."/>
            <person name="Yamaguchi K."/>
            <person name="Sugano A."/>
            <person name="Kohara Y."/>
            <person name="Fujiyama A."/>
            <person name="Anterola A."/>
            <person name="Aoki S."/>
            <person name="Ashton N."/>
            <person name="Barbazuk W.B."/>
            <person name="Barker E."/>
            <person name="Bennetzen J."/>
            <person name="Bezanilla M."/>
            <person name="Blankenship R."/>
            <person name="Cho S.H."/>
            <person name="Dutcher S."/>
            <person name="Estelle M."/>
            <person name="Fawcett J.A."/>
            <person name="Gundlach H."/>
            <person name="Hanada K."/>
            <person name="Heyl A."/>
            <person name="Hicks K.A."/>
            <person name="Hugh J."/>
            <person name="Lohr M."/>
            <person name="Mayer K."/>
            <person name="Melkozernov A."/>
            <person name="Murata T."/>
            <person name="Nelson D."/>
            <person name="Pils B."/>
            <person name="Prigge M."/>
            <person name="Reiss B."/>
            <person name="Renner T."/>
            <person name="Rombauts S."/>
            <person name="Rushton P."/>
            <person name="Sanderfoot A."/>
            <person name="Schween G."/>
            <person name="Shiu S.-H."/>
            <person name="Stueber K."/>
            <person name="Theodoulou F.L."/>
            <person name="Tu H."/>
            <person name="Van de Peer Y."/>
            <person name="Verrier P.J."/>
            <person name="Waters E."/>
            <person name="Wood A."/>
            <person name="Yang L."/>
            <person name="Cove D."/>
            <person name="Cuming A."/>
            <person name="Hasebe M."/>
            <person name="Lucas S."/>
            <person name="Mishler D.B."/>
            <person name="Reski R."/>
            <person name="Grigoriev I."/>
            <person name="Quatrano R.S."/>
            <person name="Boore J.L."/>
        </authorList>
    </citation>
    <scope>NUCLEOTIDE SEQUENCE [LARGE SCALE GENOMIC DNA]</scope>
    <source>
        <strain evidence="14 15">cv. Gransden 2004</strain>
    </source>
</reference>
<dbReference type="PROSITE" id="PS51032">
    <property type="entry name" value="AP2_ERF"/>
    <property type="match status" value="1"/>
</dbReference>
<evidence type="ECO:0000256" key="10">
    <source>
        <dbReference type="SAM" id="MobiDB-lite"/>
    </source>
</evidence>
<keyword evidence="9" id="KW-0863">Zinc-finger</keyword>
<dbReference type="Gramene" id="Pp3c17_13620V3.2">
    <property type="protein sequence ID" value="PAC:32906972.CDS.1"/>
    <property type="gene ID" value="Pp3c17_13620"/>
</dbReference>
<evidence type="ECO:0000256" key="1">
    <source>
        <dbReference type="ARBA" id="ARBA00004123"/>
    </source>
</evidence>
<feature type="region of interest" description="Disordered" evidence="10">
    <location>
        <begin position="1"/>
        <end position="22"/>
    </location>
</feature>
<gene>
    <name evidence="14" type="primary">LOC112294246</name>
    <name evidence="13" type="ORF">PHYPA_022034</name>
</gene>
<dbReference type="EnsemblPlants" id="Pp3c17_13620V3.2">
    <property type="protein sequence ID" value="PAC:32906972.CDS.1"/>
    <property type="gene ID" value="Pp3c17_13620"/>
</dbReference>
<evidence type="ECO:0000256" key="9">
    <source>
        <dbReference type="PROSITE-ProRule" id="PRU00042"/>
    </source>
</evidence>
<dbReference type="Gramene" id="Pp3c17_13620V3.3">
    <property type="protein sequence ID" value="PAC:32906973.CDS.1"/>
    <property type="gene ID" value="Pp3c17_13620"/>
</dbReference>
<keyword evidence="7" id="KW-0539">Nucleus</keyword>
<dbReference type="InterPro" id="IPR001471">
    <property type="entry name" value="AP2/ERF_dom"/>
</dbReference>
<feature type="region of interest" description="Disordered" evidence="10">
    <location>
        <begin position="44"/>
        <end position="82"/>
    </location>
</feature>
<evidence type="ECO:0000256" key="8">
    <source>
        <dbReference type="ARBA" id="ARBA00024343"/>
    </source>
</evidence>
<dbReference type="InterPro" id="IPR036236">
    <property type="entry name" value="Znf_C2H2_sf"/>
</dbReference>
<dbReference type="PANTHER" id="PTHR31241">
    <property type="entry name" value="DEHYDRATION-RESPONSIVE ELEMENT-BINDING PROTEIN 2C"/>
    <property type="match status" value="1"/>
</dbReference>
<evidence type="ECO:0000313" key="15">
    <source>
        <dbReference type="Proteomes" id="UP000006727"/>
    </source>
</evidence>
<feature type="domain" description="AP2/ERF" evidence="12">
    <location>
        <begin position="85"/>
        <end position="145"/>
    </location>
</feature>
<keyword evidence="9" id="KW-0479">Metal-binding</keyword>
<dbReference type="AlphaFoldDB" id="A0A2K1J3T1"/>
<dbReference type="InterPro" id="IPR036955">
    <property type="entry name" value="AP2/ERF_dom_sf"/>
</dbReference>
<feature type="region of interest" description="Disordered" evidence="10">
    <location>
        <begin position="200"/>
        <end position="248"/>
    </location>
</feature>
<evidence type="ECO:0000256" key="6">
    <source>
        <dbReference type="ARBA" id="ARBA00023163"/>
    </source>
</evidence>
<dbReference type="InterPro" id="IPR013087">
    <property type="entry name" value="Znf_C2H2_type"/>
</dbReference>
<accession>A0A2K1J3T1</accession>
<keyword evidence="3" id="KW-0346">Stress response</keyword>
<dbReference type="Pfam" id="PF13912">
    <property type="entry name" value="zf-C2H2_6"/>
    <property type="match status" value="1"/>
</dbReference>
<dbReference type="GO" id="GO:0005634">
    <property type="term" value="C:nucleus"/>
    <property type="evidence" value="ECO:0007669"/>
    <property type="project" value="UniProtKB-SubCell"/>
</dbReference>
<dbReference type="PANTHER" id="PTHR31241:SF62">
    <property type="entry name" value="DEHYDRATION-RESPONSIVE ELEMENT-BINDING PROTEIN 2D"/>
    <property type="match status" value="1"/>
</dbReference>
<dbReference type="RefSeq" id="XP_024400289.1">
    <property type="nucleotide sequence ID" value="XM_024544521.2"/>
</dbReference>
<keyword evidence="5" id="KW-0010">Activator</keyword>
<keyword evidence="9" id="KW-0862">Zinc</keyword>
<dbReference type="PaxDb" id="3218-PP1S98_22V6.1"/>
<dbReference type="Gene3D" id="3.30.730.10">
    <property type="entry name" value="AP2/ERF domain"/>
    <property type="match status" value="1"/>
</dbReference>
<dbReference type="GO" id="GO:0003677">
    <property type="term" value="F:DNA binding"/>
    <property type="evidence" value="ECO:0007669"/>
    <property type="project" value="UniProtKB-KW"/>
</dbReference>
<proteinExistence type="inferred from homology"/>
<dbReference type="KEGG" id="ppp:112294246"/>
<dbReference type="EnsemblPlants" id="Pp3c17_13620V3.3">
    <property type="protein sequence ID" value="PAC:32906973.CDS.1"/>
    <property type="gene ID" value="Pp3c17_13620"/>
</dbReference>
<evidence type="ECO:0000256" key="4">
    <source>
        <dbReference type="ARBA" id="ARBA00023125"/>
    </source>
</evidence>